<dbReference type="EMBL" id="JAHUTI010078973">
    <property type="protein sequence ID" value="MED6257192.1"/>
    <property type="molecule type" value="Genomic_DNA"/>
</dbReference>
<dbReference type="Proteomes" id="UP001345963">
    <property type="component" value="Unassembled WGS sequence"/>
</dbReference>
<keyword evidence="3" id="KW-1185">Reference proteome</keyword>
<evidence type="ECO:0008006" key="4">
    <source>
        <dbReference type="Google" id="ProtNLM"/>
    </source>
</evidence>
<evidence type="ECO:0000256" key="1">
    <source>
        <dbReference type="ARBA" id="ARBA00025778"/>
    </source>
</evidence>
<reference evidence="2 3" key="1">
    <citation type="submission" date="2021-07" db="EMBL/GenBank/DDBJ databases">
        <authorList>
            <person name="Palmer J.M."/>
        </authorList>
    </citation>
    <scope>NUCLEOTIDE SEQUENCE [LARGE SCALE GENOMIC DNA]</scope>
    <source>
        <strain evidence="2 3">AT_MEX2019</strain>
        <tissue evidence="2">Muscle</tissue>
    </source>
</reference>
<sequence length="233" mass="25621">MDDKQTFTGMNEDKEKGDKIKSQCLQTTASKLDQTGSLTEVISTSEHIFTEDTELPDVSGNVSLNKTRRKTAVEQICLKSGLSTAVYICSPRSVEEHQPKPLHSLLPPFKEINRLPDVSQSFTSTRGQDILKPSSAHTEADGSDLCAAILLDCLFCRPLDCLLETFRGCTMCAWSLCSSMFGCGSDAMPILEFTQTWDLCACCCLCDCTACDICLPATECLDLAMEISQMLYH</sequence>
<proteinExistence type="inferred from homology"/>
<evidence type="ECO:0000313" key="2">
    <source>
        <dbReference type="EMBL" id="MED6257192.1"/>
    </source>
</evidence>
<evidence type="ECO:0000313" key="3">
    <source>
        <dbReference type="Proteomes" id="UP001345963"/>
    </source>
</evidence>
<accession>A0ABU7C2P6</accession>
<organism evidence="2 3">
    <name type="scientific">Ataeniobius toweri</name>
    <dbReference type="NCBI Taxonomy" id="208326"/>
    <lineage>
        <taxon>Eukaryota</taxon>
        <taxon>Metazoa</taxon>
        <taxon>Chordata</taxon>
        <taxon>Craniata</taxon>
        <taxon>Vertebrata</taxon>
        <taxon>Euteleostomi</taxon>
        <taxon>Actinopterygii</taxon>
        <taxon>Neopterygii</taxon>
        <taxon>Teleostei</taxon>
        <taxon>Neoteleostei</taxon>
        <taxon>Acanthomorphata</taxon>
        <taxon>Ovalentaria</taxon>
        <taxon>Atherinomorphae</taxon>
        <taxon>Cyprinodontiformes</taxon>
        <taxon>Goodeidae</taxon>
        <taxon>Ataeniobius</taxon>
    </lineage>
</organism>
<comment type="caution">
    <text evidence="2">The sequence shown here is derived from an EMBL/GenBank/DDBJ whole genome shotgun (WGS) entry which is preliminary data.</text>
</comment>
<gene>
    <name evidence="2" type="ORF">ATANTOWER_014163</name>
</gene>
<name>A0ABU7C2P6_9TELE</name>
<dbReference type="Pfam" id="PF15316">
    <property type="entry name" value="MDFI"/>
    <property type="match status" value="1"/>
</dbReference>
<dbReference type="InterPro" id="IPR026134">
    <property type="entry name" value="MDFI/MDFIC"/>
</dbReference>
<comment type="similarity">
    <text evidence="1">Belongs to the MDFI family.</text>
</comment>
<protein>
    <recommendedName>
        <fullName evidence="4">MyoD family inhibitor domain-containing protein</fullName>
    </recommendedName>
</protein>